<accession>A0A9Q0BL44</accession>
<keyword evidence="5" id="KW-1185">Reference proteome</keyword>
<dbReference type="NCBIfam" id="TIGR01068">
    <property type="entry name" value="thioredoxin"/>
    <property type="match status" value="1"/>
</dbReference>
<dbReference type="InterPro" id="IPR013766">
    <property type="entry name" value="Thioredoxin_domain"/>
</dbReference>
<sequence length="167" mass="18572">MVYLVRNKQDLDKQLALAKDKLVVIDFYANWCGPCKNIAPKLEELAQQYSDRAVVLKVDVDDNEEISGDYNVTGMPTFVFIKCGEVLELFVGGNPDKLVKSMEKYVSDVDSTEQRRTSSHLESEEMCSAAPSASSSDTVNAEVMCDLSEHDQEATEAMEAMEAMVDQ</sequence>
<protein>
    <recommendedName>
        <fullName evidence="3">Thioredoxin domain-containing protein</fullName>
    </recommendedName>
</protein>
<feature type="domain" description="Thioredoxin" evidence="3">
    <location>
        <begin position="1"/>
        <end position="107"/>
    </location>
</feature>
<evidence type="ECO:0000256" key="2">
    <source>
        <dbReference type="SAM" id="MobiDB-lite"/>
    </source>
</evidence>
<reference evidence="4" key="1">
    <citation type="journal article" date="2023" name="Genome Biol. Evol.">
        <title>Long-read-based Genome Assembly of Drosophila gunungcola Reveals Fewer Chemosensory Genes in Flower-breeding Species.</title>
        <authorList>
            <person name="Negi A."/>
            <person name="Liao B.Y."/>
            <person name="Yeh S.D."/>
        </authorList>
    </citation>
    <scope>NUCLEOTIDE SEQUENCE</scope>
    <source>
        <strain evidence="4">Sukarami</strain>
    </source>
</reference>
<dbReference type="SUPFAM" id="SSF52833">
    <property type="entry name" value="Thioredoxin-like"/>
    <property type="match status" value="1"/>
</dbReference>
<evidence type="ECO:0000256" key="1">
    <source>
        <dbReference type="ARBA" id="ARBA00023157"/>
    </source>
</evidence>
<dbReference type="EMBL" id="JAMKOV010000037">
    <property type="protein sequence ID" value="KAI8035419.1"/>
    <property type="molecule type" value="Genomic_DNA"/>
</dbReference>
<proteinExistence type="predicted"/>
<dbReference type="Proteomes" id="UP001059596">
    <property type="component" value="Unassembled WGS sequence"/>
</dbReference>
<feature type="compositionally biased region" description="Basic and acidic residues" evidence="2">
    <location>
        <begin position="110"/>
        <end position="123"/>
    </location>
</feature>
<dbReference type="InterPro" id="IPR005746">
    <property type="entry name" value="Thioredoxin"/>
</dbReference>
<dbReference type="Pfam" id="PF00085">
    <property type="entry name" value="Thioredoxin"/>
    <property type="match status" value="1"/>
</dbReference>
<dbReference type="AlphaFoldDB" id="A0A9Q0BL44"/>
<evidence type="ECO:0000313" key="4">
    <source>
        <dbReference type="EMBL" id="KAI8035419.1"/>
    </source>
</evidence>
<comment type="caution">
    <text evidence="4">The sequence shown here is derived from an EMBL/GenBank/DDBJ whole genome shotgun (WGS) entry which is preliminary data.</text>
</comment>
<dbReference type="Gene3D" id="3.40.30.10">
    <property type="entry name" value="Glutaredoxin"/>
    <property type="match status" value="1"/>
</dbReference>
<evidence type="ECO:0000313" key="5">
    <source>
        <dbReference type="Proteomes" id="UP001059596"/>
    </source>
</evidence>
<gene>
    <name evidence="4" type="ORF">M5D96_011762</name>
</gene>
<name>A0A9Q0BL44_9MUSC</name>
<evidence type="ECO:0000259" key="3">
    <source>
        <dbReference type="PROSITE" id="PS51352"/>
    </source>
</evidence>
<dbReference type="GO" id="GO:0015035">
    <property type="term" value="F:protein-disulfide reductase activity"/>
    <property type="evidence" value="ECO:0007669"/>
    <property type="project" value="InterPro"/>
</dbReference>
<dbReference type="PANTHER" id="PTHR46115">
    <property type="entry name" value="THIOREDOXIN-LIKE PROTEIN 1"/>
    <property type="match status" value="1"/>
</dbReference>
<dbReference type="PROSITE" id="PS51352">
    <property type="entry name" value="THIOREDOXIN_2"/>
    <property type="match status" value="1"/>
</dbReference>
<organism evidence="4 5">
    <name type="scientific">Drosophila gunungcola</name>
    <name type="common">fruit fly</name>
    <dbReference type="NCBI Taxonomy" id="103775"/>
    <lineage>
        <taxon>Eukaryota</taxon>
        <taxon>Metazoa</taxon>
        <taxon>Ecdysozoa</taxon>
        <taxon>Arthropoda</taxon>
        <taxon>Hexapoda</taxon>
        <taxon>Insecta</taxon>
        <taxon>Pterygota</taxon>
        <taxon>Neoptera</taxon>
        <taxon>Endopterygota</taxon>
        <taxon>Diptera</taxon>
        <taxon>Brachycera</taxon>
        <taxon>Muscomorpha</taxon>
        <taxon>Ephydroidea</taxon>
        <taxon>Drosophilidae</taxon>
        <taxon>Drosophila</taxon>
        <taxon>Sophophora</taxon>
    </lineage>
</organism>
<dbReference type="InterPro" id="IPR017937">
    <property type="entry name" value="Thioredoxin_CS"/>
</dbReference>
<dbReference type="PRINTS" id="PR00421">
    <property type="entry name" value="THIOREDOXIN"/>
</dbReference>
<dbReference type="PROSITE" id="PS00194">
    <property type="entry name" value="THIOREDOXIN_1"/>
    <property type="match status" value="1"/>
</dbReference>
<dbReference type="CDD" id="cd02947">
    <property type="entry name" value="TRX_family"/>
    <property type="match status" value="1"/>
</dbReference>
<dbReference type="InterPro" id="IPR036249">
    <property type="entry name" value="Thioredoxin-like_sf"/>
</dbReference>
<keyword evidence="1" id="KW-1015">Disulfide bond</keyword>
<feature type="region of interest" description="Disordered" evidence="2">
    <location>
        <begin position="110"/>
        <end position="135"/>
    </location>
</feature>